<evidence type="ECO:0000256" key="1">
    <source>
        <dbReference type="ARBA" id="ARBA00005536"/>
    </source>
</evidence>
<feature type="compositionally biased region" description="Polar residues" evidence="2">
    <location>
        <begin position="193"/>
        <end position="202"/>
    </location>
</feature>
<feature type="compositionally biased region" description="Polar residues" evidence="2">
    <location>
        <begin position="386"/>
        <end position="404"/>
    </location>
</feature>
<dbReference type="PANTHER" id="PTHR12161">
    <property type="entry name" value="IST1 FAMILY MEMBER"/>
    <property type="match status" value="1"/>
</dbReference>
<dbReference type="Proteomes" id="UP001372338">
    <property type="component" value="Unassembled WGS sequence"/>
</dbReference>
<feature type="region of interest" description="Disordered" evidence="2">
    <location>
        <begin position="264"/>
        <end position="305"/>
    </location>
</feature>
<evidence type="ECO:0000313" key="3">
    <source>
        <dbReference type="EMBL" id="KAK7275234.1"/>
    </source>
</evidence>
<dbReference type="Gene3D" id="1.20.1260.60">
    <property type="entry name" value="Vacuolar protein sorting-associated protein Ist1"/>
    <property type="match status" value="1"/>
</dbReference>
<keyword evidence="4" id="KW-1185">Reference proteome</keyword>
<feature type="compositionally biased region" description="Basic and acidic residues" evidence="2">
    <location>
        <begin position="203"/>
        <end position="216"/>
    </location>
</feature>
<dbReference type="InterPro" id="IPR005061">
    <property type="entry name" value="Ist1"/>
</dbReference>
<dbReference type="Pfam" id="PF03398">
    <property type="entry name" value="Ist1"/>
    <property type="match status" value="1"/>
</dbReference>
<feature type="region of interest" description="Disordered" evidence="2">
    <location>
        <begin position="350"/>
        <end position="418"/>
    </location>
</feature>
<organism evidence="3 4">
    <name type="scientific">Crotalaria pallida</name>
    <name type="common">Smooth rattlebox</name>
    <name type="synonym">Crotalaria striata</name>
    <dbReference type="NCBI Taxonomy" id="3830"/>
    <lineage>
        <taxon>Eukaryota</taxon>
        <taxon>Viridiplantae</taxon>
        <taxon>Streptophyta</taxon>
        <taxon>Embryophyta</taxon>
        <taxon>Tracheophyta</taxon>
        <taxon>Spermatophyta</taxon>
        <taxon>Magnoliopsida</taxon>
        <taxon>eudicotyledons</taxon>
        <taxon>Gunneridae</taxon>
        <taxon>Pentapetalae</taxon>
        <taxon>rosids</taxon>
        <taxon>fabids</taxon>
        <taxon>Fabales</taxon>
        <taxon>Fabaceae</taxon>
        <taxon>Papilionoideae</taxon>
        <taxon>50 kb inversion clade</taxon>
        <taxon>genistoids sensu lato</taxon>
        <taxon>core genistoids</taxon>
        <taxon>Crotalarieae</taxon>
        <taxon>Crotalaria</taxon>
    </lineage>
</organism>
<dbReference type="PANTHER" id="PTHR12161:SF16">
    <property type="entry name" value="REGULATOR OF VPS4 ACTIVITY IN THE MVB PATHWAY PROTEIN"/>
    <property type="match status" value="1"/>
</dbReference>
<sequence>MGKKLDALLGRSFKAAKFKPIVTLAIARLAILKNQRQARLRLGRADVIQLLQLGHHERALLRVEHVIKDQNMLDVYDKIEGYSNLLMERVHLIEQERECPEELMEAASGLLYAASRCGDFPEIQEIRAVLTSRFGKVFAASAIELRNNCGVHPQMIQKLSTRTPSLESRMKALKEIASENSIVLQLEEVSSGSVKEQLNGEEQNQHELEKKEEDLHILPNRGNDGELTDSFKTKQKYKGVADAAQAAFESAAYAAAAARAAVELSRSESHDPDDHSSPSPQPKKVLDRHDSMTSQLEDKDLRETERKFFKNMDKLEKPKDIFSSNSADEILKGATVSVDAEIEADPFEKELVFDESDSETENVHKGKQSSKGISSWNHAGIEVGSGSRQHALNALSGSKVQSAPQLDLGKRPLSVRTK</sequence>
<evidence type="ECO:0000313" key="4">
    <source>
        <dbReference type="Proteomes" id="UP001372338"/>
    </source>
</evidence>
<name>A0AAN9FF23_CROPI</name>
<dbReference type="AlphaFoldDB" id="A0AAN9FF23"/>
<protein>
    <submittedName>
        <fullName evidence="3">Uncharacterized protein</fullName>
    </submittedName>
</protein>
<feature type="region of interest" description="Disordered" evidence="2">
    <location>
        <begin position="193"/>
        <end position="229"/>
    </location>
</feature>
<reference evidence="3 4" key="1">
    <citation type="submission" date="2024-01" db="EMBL/GenBank/DDBJ databases">
        <title>The genomes of 5 underutilized Papilionoideae crops provide insights into root nodulation and disease resistanc.</title>
        <authorList>
            <person name="Yuan L."/>
        </authorList>
    </citation>
    <scope>NUCLEOTIDE SEQUENCE [LARGE SCALE GENOMIC DNA]</scope>
    <source>
        <strain evidence="3">ZHUSHIDOU_FW_LH</strain>
        <tissue evidence="3">Leaf</tissue>
    </source>
</reference>
<dbReference type="EMBL" id="JAYWIO010000003">
    <property type="protein sequence ID" value="KAK7275234.1"/>
    <property type="molecule type" value="Genomic_DNA"/>
</dbReference>
<evidence type="ECO:0000256" key="2">
    <source>
        <dbReference type="SAM" id="MobiDB-lite"/>
    </source>
</evidence>
<gene>
    <name evidence="3" type="ORF">RIF29_16343</name>
</gene>
<comment type="caution">
    <text evidence="3">The sequence shown here is derived from an EMBL/GenBank/DDBJ whole genome shotgun (WGS) entry which is preliminary data.</text>
</comment>
<accession>A0AAN9FF23</accession>
<feature type="compositionally biased region" description="Basic and acidic residues" evidence="2">
    <location>
        <begin position="265"/>
        <end position="276"/>
    </location>
</feature>
<dbReference type="FunFam" id="1.20.1260.60:FF:000002">
    <property type="entry name" value="Vacuolar protein sorting-associated protein IST1"/>
    <property type="match status" value="1"/>
</dbReference>
<dbReference type="GO" id="GO:0015031">
    <property type="term" value="P:protein transport"/>
    <property type="evidence" value="ECO:0007669"/>
    <property type="project" value="InterPro"/>
</dbReference>
<dbReference type="InterPro" id="IPR042277">
    <property type="entry name" value="IST1-like"/>
</dbReference>
<feature type="compositionally biased region" description="Basic and acidic residues" evidence="2">
    <location>
        <begin position="284"/>
        <end position="305"/>
    </location>
</feature>
<comment type="similarity">
    <text evidence="1">Belongs to the IST1 family.</text>
</comment>
<proteinExistence type="inferred from homology"/>